<keyword evidence="3" id="KW-1185">Reference proteome</keyword>
<sequence length="58" mass="7071">MDVVIILCWCIWMVRNDLFSEVFNLPDKNATARTYFTKNLLWLFCEQRRICWMLCLHG</sequence>
<reference evidence="2" key="1">
    <citation type="submission" date="2020-07" db="EMBL/GenBank/DDBJ databases">
        <title>Genome sequence and genetic diversity analysis of an under-domesticated orphan crop, white fonio (Digitaria exilis).</title>
        <authorList>
            <person name="Bennetzen J.L."/>
            <person name="Chen S."/>
            <person name="Ma X."/>
            <person name="Wang X."/>
            <person name="Yssel A.E.J."/>
            <person name="Chaluvadi S.R."/>
            <person name="Johnson M."/>
            <person name="Gangashetty P."/>
            <person name="Hamidou F."/>
            <person name="Sanogo M.D."/>
            <person name="Zwaenepoel A."/>
            <person name="Wallace J."/>
            <person name="Van De Peer Y."/>
            <person name="Van Deynze A."/>
        </authorList>
    </citation>
    <scope>NUCLEOTIDE SEQUENCE</scope>
    <source>
        <tissue evidence="2">Leaves</tissue>
    </source>
</reference>
<protein>
    <submittedName>
        <fullName evidence="2">Uncharacterized protein</fullName>
    </submittedName>
</protein>
<dbReference type="EMBL" id="JACEFO010001710">
    <property type="protein sequence ID" value="KAF8718375.1"/>
    <property type="molecule type" value="Genomic_DNA"/>
</dbReference>
<proteinExistence type="predicted"/>
<evidence type="ECO:0000256" key="1">
    <source>
        <dbReference type="SAM" id="SignalP"/>
    </source>
</evidence>
<keyword evidence="1" id="KW-0732">Signal</keyword>
<name>A0A835C2Z1_9POAL</name>
<dbReference type="AlphaFoldDB" id="A0A835C2Z1"/>
<feature type="signal peptide" evidence="1">
    <location>
        <begin position="1"/>
        <end position="16"/>
    </location>
</feature>
<evidence type="ECO:0000313" key="3">
    <source>
        <dbReference type="Proteomes" id="UP000636709"/>
    </source>
</evidence>
<feature type="chain" id="PRO_5033021141" evidence="1">
    <location>
        <begin position="17"/>
        <end position="58"/>
    </location>
</feature>
<gene>
    <name evidence="2" type="ORF">HU200_025355</name>
</gene>
<organism evidence="2 3">
    <name type="scientific">Digitaria exilis</name>
    <dbReference type="NCBI Taxonomy" id="1010633"/>
    <lineage>
        <taxon>Eukaryota</taxon>
        <taxon>Viridiplantae</taxon>
        <taxon>Streptophyta</taxon>
        <taxon>Embryophyta</taxon>
        <taxon>Tracheophyta</taxon>
        <taxon>Spermatophyta</taxon>
        <taxon>Magnoliopsida</taxon>
        <taxon>Liliopsida</taxon>
        <taxon>Poales</taxon>
        <taxon>Poaceae</taxon>
        <taxon>PACMAD clade</taxon>
        <taxon>Panicoideae</taxon>
        <taxon>Panicodae</taxon>
        <taxon>Paniceae</taxon>
        <taxon>Anthephorinae</taxon>
        <taxon>Digitaria</taxon>
    </lineage>
</organism>
<evidence type="ECO:0000313" key="2">
    <source>
        <dbReference type="EMBL" id="KAF8718375.1"/>
    </source>
</evidence>
<comment type="caution">
    <text evidence="2">The sequence shown here is derived from an EMBL/GenBank/DDBJ whole genome shotgun (WGS) entry which is preliminary data.</text>
</comment>
<accession>A0A835C2Z1</accession>
<dbReference type="Proteomes" id="UP000636709">
    <property type="component" value="Unassembled WGS sequence"/>
</dbReference>